<organism evidence="1 2">
    <name type="scientific">Mycena rosella</name>
    <name type="common">Pink bonnet</name>
    <name type="synonym">Agaricus rosellus</name>
    <dbReference type="NCBI Taxonomy" id="1033263"/>
    <lineage>
        <taxon>Eukaryota</taxon>
        <taxon>Fungi</taxon>
        <taxon>Dikarya</taxon>
        <taxon>Basidiomycota</taxon>
        <taxon>Agaricomycotina</taxon>
        <taxon>Agaricomycetes</taxon>
        <taxon>Agaricomycetidae</taxon>
        <taxon>Agaricales</taxon>
        <taxon>Marasmiineae</taxon>
        <taxon>Mycenaceae</taxon>
        <taxon>Mycena</taxon>
    </lineage>
</organism>
<dbReference type="Proteomes" id="UP001221757">
    <property type="component" value="Unassembled WGS sequence"/>
</dbReference>
<comment type="caution">
    <text evidence="1">The sequence shown here is derived from an EMBL/GenBank/DDBJ whole genome shotgun (WGS) entry which is preliminary data.</text>
</comment>
<name>A0AAD7G1T3_MYCRO</name>
<evidence type="ECO:0000313" key="2">
    <source>
        <dbReference type="Proteomes" id="UP001221757"/>
    </source>
</evidence>
<keyword evidence="2" id="KW-1185">Reference proteome</keyword>
<protein>
    <submittedName>
        <fullName evidence="1">Uncharacterized protein</fullName>
    </submittedName>
</protein>
<proteinExistence type="predicted"/>
<feature type="non-terminal residue" evidence="1">
    <location>
        <position position="97"/>
    </location>
</feature>
<sequence length="97" mass="9982">MKDYFPPVPRGSVIGLALMTLPLIASLLPLSYTAAKLVSASLPALPSRPPPCLPPTWNAPECTAYFWRGTSPGRAVAEEGGALGSLSSCEVGSPSGI</sequence>
<reference evidence="1" key="1">
    <citation type="submission" date="2023-03" db="EMBL/GenBank/DDBJ databases">
        <title>Massive genome expansion in bonnet fungi (Mycena s.s.) driven by repeated elements and novel gene families across ecological guilds.</title>
        <authorList>
            <consortium name="Lawrence Berkeley National Laboratory"/>
            <person name="Harder C.B."/>
            <person name="Miyauchi S."/>
            <person name="Viragh M."/>
            <person name="Kuo A."/>
            <person name="Thoen E."/>
            <person name="Andreopoulos B."/>
            <person name="Lu D."/>
            <person name="Skrede I."/>
            <person name="Drula E."/>
            <person name="Henrissat B."/>
            <person name="Morin E."/>
            <person name="Kohler A."/>
            <person name="Barry K."/>
            <person name="LaButti K."/>
            <person name="Morin E."/>
            <person name="Salamov A."/>
            <person name="Lipzen A."/>
            <person name="Mereny Z."/>
            <person name="Hegedus B."/>
            <person name="Baldrian P."/>
            <person name="Stursova M."/>
            <person name="Weitz H."/>
            <person name="Taylor A."/>
            <person name="Grigoriev I.V."/>
            <person name="Nagy L.G."/>
            <person name="Martin F."/>
            <person name="Kauserud H."/>
        </authorList>
    </citation>
    <scope>NUCLEOTIDE SEQUENCE</scope>
    <source>
        <strain evidence="1">CBHHK067</strain>
    </source>
</reference>
<dbReference type="AlphaFoldDB" id="A0AAD7G1T3"/>
<gene>
    <name evidence="1" type="ORF">B0H17DRAFT_1097804</name>
</gene>
<evidence type="ECO:0000313" key="1">
    <source>
        <dbReference type="EMBL" id="KAJ7657106.1"/>
    </source>
</evidence>
<accession>A0AAD7G1T3</accession>
<dbReference type="EMBL" id="JARKIE010000292">
    <property type="protein sequence ID" value="KAJ7657106.1"/>
    <property type="molecule type" value="Genomic_DNA"/>
</dbReference>